<reference evidence="2" key="1">
    <citation type="submission" date="2021-01" db="EMBL/GenBank/DDBJ databases">
        <title>Whole genome shotgun sequence of Rhizocola hellebori NBRC 109834.</title>
        <authorList>
            <person name="Komaki H."/>
            <person name="Tamura T."/>
        </authorList>
    </citation>
    <scope>NUCLEOTIDE SEQUENCE</scope>
    <source>
        <strain evidence="2">NBRC 109834</strain>
    </source>
</reference>
<protein>
    <recommendedName>
        <fullName evidence="4">Lysozyme</fullName>
    </recommendedName>
</protein>
<evidence type="ECO:0000313" key="3">
    <source>
        <dbReference type="Proteomes" id="UP000612899"/>
    </source>
</evidence>
<evidence type="ECO:0000256" key="1">
    <source>
        <dbReference type="ARBA" id="ARBA00010646"/>
    </source>
</evidence>
<dbReference type="InterPro" id="IPR017853">
    <property type="entry name" value="GH"/>
</dbReference>
<dbReference type="EMBL" id="BONY01000034">
    <property type="protein sequence ID" value="GIH07218.1"/>
    <property type="molecule type" value="Genomic_DNA"/>
</dbReference>
<sequence>MIPMADDPSIPNVFGWDASDFDWDRGPMDLAAAARDGIQFFTHKATEATSTRHSHYGEAMRRARDAGIPILGAYHVVRSSPSVSSQVDYFLSYLDSQTPWWRSWGDWFLQVDLEKWPYDTVPASAGEAFADLVEQRTGRKAVIYASKGQYGNELTGTSHLLWNANYGTDPVLRYHTAYGVRGGDTGPGWVVYSGRMPTFWQYGSQTIIGNQPMCDANAFRGTLAELRALISGGGPFMALTEQEQDDLYRRVCNLDHFIFKGNAKGLESIDDLKFGLGEGTTVPPQPYELTRKINELLSRPPVQAAPIDQAAINAAVMAAMTNPAVLAAIAEAMRPVVDSELDEAFRGGADND</sequence>
<name>A0A8J3QAH3_9ACTN</name>
<comment type="similarity">
    <text evidence="1">Belongs to the glycosyl hydrolase 25 family.</text>
</comment>
<proteinExistence type="inferred from homology"/>
<dbReference type="InterPro" id="IPR002053">
    <property type="entry name" value="Glyco_hydro_25"/>
</dbReference>
<dbReference type="Pfam" id="PF01183">
    <property type="entry name" value="Glyco_hydro_25"/>
    <property type="match status" value="1"/>
</dbReference>
<gene>
    <name evidence="2" type="ORF">Rhe02_52850</name>
</gene>
<dbReference type="SUPFAM" id="SSF51445">
    <property type="entry name" value="(Trans)glycosidases"/>
    <property type="match status" value="1"/>
</dbReference>
<dbReference type="GO" id="GO:0003796">
    <property type="term" value="F:lysozyme activity"/>
    <property type="evidence" value="ECO:0007669"/>
    <property type="project" value="InterPro"/>
</dbReference>
<accession>A0A8J3QAH3</accession>
<dbReference type="Proteomes" id="UP000612899">
    <property type="component" value="Unassembled WGS sequence"/>
</dbReference>
<evidence type="ECO:0008006" key="4">
    <source>
        <dbReference type="Google" id="ProtNLM"/>
    </source>
</evidence>
<organism evidence="2 3">
    <name type="scientific">Rhizocola hellebori</name>
    <dbReference type="NCBI Taxonomy" id="1392758"/>
    <lineage>
        <taxon>Bacteria</taxon>
        <taxon>Bacillati</taxon>
        <taxon>Actinomycetota</taxon>
        <taxon>Actinomycetes</taxon>
        <taxon>Micromonosporales</taxon>
        <taxon>Micromonosporaceae</taxon>
        <taxon>Rhizocola</taxon>
    </lineage>
</organism>
<dbReference type="PROSITE" id="PS51904">
    <property type="entry name" value="GLYCOSYL_HYDROL_F25_2"/>
    <property type="match status" value="1"/>
</dbReference>
<keyword evidence="3" id="KW-1185">Reference proteome</keyword>
<dbReference type="GO" id="GO:0009253">
    <property type="term" value="P:peptidoglycan catabolic process"/>
    <property type="evidence" value="ECO:0007669"/>
    <property type="project" value="InterPro"/>
</dbReference>
<evidence type="ECO:0000313" key="2">
    <source>
        <dbReference type="EMBL" id="GIH07218.1"/>
    </source>
</evidence>
<dbReference type="Gene3D" id="3.20.20.80">
    <property type="entry name" value="Glycosidases"/>
    <property type="match status" value="1"/>
</dbReference>
<comment type="caution">
    <text evidence="2">The sequence shown here is derived from an EMBL/GenBank/DDBJ whole genome shotgun (WGS) entry which is preliminary data.</text>
</comment>
<dbReference type="AlphaFoldDB" id="A0A8J3QAH3"/>
<dbReference type="GO" id="GO:0016998">
    <property type="term" value="P:cell wall macromolecule catabolic process"/>
    <property type="evidence" value="ECO:0007669"/>
    <property type="project" value="InterPro"/>
</dbReference>